<feature type="transmembrane region" description="Helical" evidence="1">
    <location>
        <begin position="7"/>
        <end position="28"/>
    </location>
</feature>
<protein>
    <submittedName>
        <fullName evidence="2">Uncharacterized protein</fullName>
    </submittedName>
</protein>
<evidence type="ECO:0000313" key="3">
    <source>
        <dbReference type="Proteomes" id="UP000290204"/>
    </source>
</evidence>
<feature type="transmembrane region" description="Helical" evidence="1">
    <location>
        <begin position="48"/>
        <end position="68"/>
    </location>
</feature>
<keyword evidence="3" id="KW-1185">Reference proteome</keyword>
<evidence type="ECO:0000256" key="1">
    <source>
        <dbReference type="SAM" id="Phobius"/>
    </source>
</evidence>
<comment type="caution">
    <text evidence="2">The sequence shown here is derived from an EMBL/GenBank/DDBJ whole genome shotgun (WGS) entry which is preliminary data.</text>
</comment>
<keyword evidence="1" id="KW-1133">Transmembrane helix</keyword>
<gene>
    <name evidence="2" type="ORF">ESA94_04180</name>
</gene>
<dbReference type="OrthoDB" id="678688at2"/>
<feature type="transmembrane region" description="Helical" evidence="1">
    <location>
        <begin position="104"/>
        <end position="122"/>
    </location>
</feature>
<dbReference type="RefSeq" id="WP_129129587.1">
    <property type="nucleotide sequence ID" value="NZ_SDHW01000001.1"/>
</dbReference>
<organism evidence="2 3">
    <name type="scientific">Lacibacter luteus</name>
    <dbReference type="NCBI Taxonomy" id="2508719"/>
    <lineage>
        <taxon>Bacteria</taxon>
        <taxon>Pseudomonadati</taxon>
        <taxon>Bacteroidota</taxon>
        <taxon>Chitinophagia</taxon>
        <taxon>Chitinophagales</taxon>
        <taxon>Chitinophagaceae</taxon>
        <taxon>Lacibacter</taxon>
    </lineage>
</organism>
<name>A0A4Q1CMG5_9BACT</name>
<dbReference type="AlphaFoldDB" id="A0A4Q1CMG5"/>
<proteinExistence type="predicted"/>
<evidence type="ECO:0000313" key="2">
    <source>
        <dbReference type="EMBL" id="RXK62216.1"/>
    </source>
</evidence>
<keyword evidence="1" id="KW-0472">Membrane</keyword>
<reference evidence="2 3" key="1">
    <citation type="submission" date="2019-01" db="EMBL/GenBank/DDBJ databases">
        <title>Lacibacter sp. strain TTM-7.</title>
        <authorList>
            <person name="Chen W.-M."/>
        </authorList>
    </citation>
    <scope>NUCLEOTIDE SEQUENCE [LARGE SCALE GENOMIC DNA]</scope>
    <source>
        <strain evidence="2 3">TTM-7</strain>
    </source>
</reference>
<dbReference type="Proteomes" id="UP000290204">
    <property type="component" value="Unassembled WGS sequence"/>
</dbReference>
<sequence>MRYSNYIGIVAGLLMIFAATFNWIYIPSKSAYVTGFGSDVVTIFGKPVLMNIIMLVLTTAFFLIPKLWAKRANPFVGAINFAWALRNLFLLSTCRNGECPQTTAWLYIYFGASLVVLVMTVLPDMKVVEKK</sequence>
<accession>A0A4Q1CMG5</accession>
<keyword evidence="1" id="KW-0812">Transmembrane</keyword>
<dbReference type="EMBL" id="SDHW01000001">
    <property type="protein sequence ID" value="RXK62216.1"/>
    <property type="molecule type" value="Genomic_DNA"/>
</dbReference>